<reference evidence="1 2" key="1">
    <citation type="submission" date="2019-12" db="EMBL/GenBank/DDBJ databases">
        <title>Whole genome sequencing of endophytic Actinobacterium Micromonospora sp. MPMI6T.</title>
        <authorList>
            <person name="Evv R."/>
            <person name="Podile A.R."/>
        </authorList>
    </citation>
    <scope>NUCLEOTIDE SEQUENCE [LARGE SCALE GENOMIC DNA]</scope>
    <source>
        <strain evidence="1 2">MPMI6</strain>
    </source>
</reference>
<gene>
    <name evidence="1" type="ORF">GSF22_18345</name>
</gene>
<proteinExistence type="predicted"/>
<dbReference type="RefSeq" id="WP_208814860.1">
    <property type="nucleotide sequence ID" value="NZ_WVUH01000157.1"/>
</dbReference>
<sequence>MSPMFFRFFHRKWVKVTCKVIDSRLHSVQNSHMKWAYIVQFAGPTGQKTQLEVMGDSRTLGVAVGATVPLLVSPDGKRAVFDRGDPQINAAQVVKNREQAEKERFRRQLEN</sequence>
<name>A0ABS3VUA7_MICEH</name>
<evidence type="ECO:0000313" key="1">
    <source>
        <dbReference type="EMBL" id="MBO4207948.1"/>
    </source>
</evidence>
<protein>
    <submittedName>
        <fullName evidence="1">Uncharacterized protein</fullName>
    </submittedName>
</protein>
<dbReference type="EMBL" id="WVUH01000157">
    <property type="protein sequence ID" value="MBO4207948.1"/>
    <property type="molecule type" value="Genomic_DNA"/>
</dbReference>
<organism evidence="1 2">
    <name type="scientific">Micromonospora echinofusca</name>
    <dbReference type="NCBI Taxonomy" id="47858"/>
    <lineage>
        <taxon>Bacteria</taxon>
        <taxon>Bacillati</taxon>
        <taxon>Actinomycetota</taxon>
        <taxon>Actinomycetes</taxon>
        <taxon>Micromonosporales</taxon>
        <taxon>Micromonosporaceae</taxon>
        <taxon>Micromonospora</taxon>
    </lineage>
</organism>
<accession>A0ABS3VUA7</accession>
<dbReference type="Proteomes" id="UP000823521">
    <property type="component" value="Unassembled WGS sequence"/>
</dbReference>
<evidence type="ECO:0000313" key="2">
    <source>
        <dbReference type="Proteomes" id="UP000823521"/>
    </source>
</evidence>
<keyword evidence="2" id="KW-1185">Reference proteome</keyword>
<comment type="caution">
    <text evidence="1">The sequence shown here is derived from an EMBL/GenBank/DDBJ whole genome shotgun (WGS) entry which is preliminary data.</text>
</comment>